<evidence type="ECO:0000313" key="6">
    <source>
        <dbReference type="Proteomes" id="UP001598352"/>
    </source>
</evidence>
<dbReference type="PROSITE" id="PS01124">
    <property type="entry name" value="HTH_ARAC_FAMILY_2"/>
    <property type="match status" value="2"/>
</dbReference>
<keyword evidence="1" id="KW-0805">Transcription regulation</keyword>
<reference evidence="5 6" key="1">
    <citation type="submission" date="2024-09" db="EMBL/GenBank/DDBJ databases">
        <title>The Natural Products Discovery Center: Release of the First 8490 Sequenced Strains for Exploring Actinobacteria Biosynthetic Diversity.</title>
        <authorList>
            <person name="Kalkreuter E."/>
            <person name="Kautsar S.A."/>
            <person name="Yang D."/>
            <person name="Bader C.D."/>
            <person name="Teijaro C.N."/>
            <person name="Fluegel L."/>
            <person name="Davis C.M."/>
            <person name="Simpson J.R."/>
            <person name="Lauterbach L."/>
            <person name="Steele A.D."/>
            <person name="Gui C."/>
            <person name="Meng S."/>
            <person name="Li G."/>
            <person name="Viehrig K."/>
            <person name="Ye F."/>
            <person name="Su P."/>
            <person name="Kiefer A.F."/>
            <person name="Nichols A."/>
            <person name="Cepeda A.J."/>
            <person name="Yan W."/>
            <person name="Fan B."/>
            <person name="Jiang Y."/>
            <person name="Adhikari A."/>
            <person name="Zheng C.-J."/>
            <person name="Schuster L."/>
            <person name="Cowan T.M."/>
            <person name="Smanski M.J."/>
            <person name="Chevrette M.G."/>
            <person name="De Carvalho L.P.S."/>
            <person name="Shen B."/>
        </authorList>
    </citation>
    <scope>NUCLEOTIDE SEQUENCE [LARGE SCALE GENOMIC DNA]</scope>
    <source>
        <strain evidence="5 6">NPDC058428</strain>
    </source>
</reference>
<name>A0ABW6F948_9ACTN</name>
<dbReference type="Gene3D" id="1.10.10.60">
    <property type="entry name" value="Homeodomain-like"/>
    <property type="match status" value="2"/>
</dbReference>
<dbReference type="SUPFAM" id="SSF51182">
    <property type="entry name" value="RmlC-like cupins"/>
    <property type="match status" value="1"/>
</dbReference>
<dbReference type="Pfam" id="PF12833">
    <property type="entry name" value="HTH_18"/>
    <property type="match status" value="2"/>
</dbReference>
<dbReference type="SUPFAM" id="SSF46689">
    <property type="entry name" value="Homeodomain-like"/>
    <property type="match status" value="2"/>
</dbReference>
<protein>
    <submittedName>
        <fullName evidence="5">Helix-turn-helix domain-containing protein</fullName>
    </submittedName>
</protein>
<keyword evidence="2" id="KW-0804">Transcription</keyword>
<dbReference type="EMBL" id="JBHXKZ010000019">
    <property type="protein sequence ID" value="MFD4825242.1"/>
    <property type="molecule type" value="Genomic_DNA"/>
</dbReference>
<feature type="domain" description="HTH araC/xylS-type" evidence="4">
    <location>
        <begin position="188"/>
        <end position="289"/>
    </location>
</feature>
<proteinExistence type="predicted"/>
<sequence length="563" mass="61463">MVLPSSFAAGSGCPPPIPGARWSPADAPVRPLLLWVRTGTAHVRLDDGPALHLQGGEGVWIPADGRTERAITTEPGTVAFPLCPHAGAGARGLPELTRFDVPDGWQDWLIQLFNLQVTPFSGRGYSPEAIEELLRRPGSRPPAPAGVGRPPGPEALTPEERHPAPEALAAKERHLTPEVLAPPTMPRARGARAVAEELMRDPALDLTVERWASRVLSSARTLRRDFLADTGLTFERWRLHCRLAAAVEFLAAGYDVDQVAALVGFASRNGLTRAFKGQFGLTPHEFGRKLFARPGAGGLTQRAAAARHTDDLIRMMRETDTPAAPEMLPPASTPSHTNDIHVLSWMYRGSGYLDIGDRRYERERGVATWIPADLEHVTGLRENSVSLPLGNAGTADLHLAAPLQVRFSSAWDDYLMFCSISARSALRPDDHDPRHILDLFAEQAAAQRALSVPMPTDPRARAVAMECLRRIGEPGGAQDPETDGTQDAEIHRAFRDETGMTLGRWRYAARMRIARDLLTGGAPPSAVARRIGYAHLPTFSAAFSRFHGLSPREYQEREAARGR</sequence>
<dbReference type="PANTHER" id="PTHR11019:SF159">
    <property type="entry name" value="TRANSCRIPTIONAL REGULATOR-RELATED"/>
    <property type="match status" value="1"/>
</dbReference>
<keyword evidence="6" id="KW-1185">Reference proteome</keyword>
<dbReference type="Proteomes" id="UP001598352">
    <property type="component" value="Unassembled WGS sequence"/>
</dbReference>
<evidence type="ECO:0000256" key="3">
    <source>
        <dbReference type="SAM" id="MobiDB-lite"/>
    </source>
</evidence>
<gene>
    <name evidence="5" type="ORF">ACFWOQ_22010</name>
</gene>
<dbReference type="SMART" id="SM00342">
    <property type="entry name" value="HTH_ARAC"/>
    <property type="match status" value="2"/>
</dbReference>
<organism evidence="5 6">
    <name type="scientific">Streptomyces rubiginosohelvolus</name>
    <dbReference type="NCBI Taxonomy" id="67362"/>
    <lineage>
        <taxon>Bacteria</taxon>
        <taxon>Bacillati</taxon>
        <taxon>Actinomycetota</taxon>
        <taxon>Actinomycetes</taxon>
        <taxon>Kitasatosporales</taxon>
        <taxon>Streptomycetaceae</taxon>
        <taxon>Streptomyces</taxon>
    </lineage>
</organism>
<dbReference type="InterPro" id="IPR011051">
    <property type="entry name" value="RmlC_Cupin_sf"/>
</dbReference>
<dbReference type="InterPro" id="IPR009057">
    <property type="entry name" value="Homeodomain-like_sf"/>
</dbReference>
<comment type="caution">
    <text evidence="5">The sequence shown here is derived from an EMBL/GenBank/DDBJ whole genome shotgun (WGS) entry which is preliminary data.</text>
</comment>
<accession>A0ABW6F948</accession>
<dbReference type="InterPro" id="IPR018060">
    <property type="entry name" value="HTH_AraC"/>
</dbReference>
<dbReference type="RefSeq" id="WP_382775260.1">
    <property type="nucleotide sequence ID" value="NZ_JBHXKZ010000019.1"/>
</dbReference>
<dbReference type="PANTHER" id="PTHR11019">
    <property type="entry name" value="HTH-TYPE TRANSCRIPTIONAL REGULATOR NIMR"/>
    <property type="match status" value="1"/>
</dbReference>
<evidence type="ECO:0000313" key="5">
    <source>
        <dbReference type="EMBL" id="MFD4825242.1"/>
    </source>
</evidence>
<feature type="region of interest" description="Disordered" evidence="3">
    <location>
        <begin position="136"/>
        <end position="161"/>
    </location>
</feature>
<feature type="domain" description="HTH araC/xylS-type" evidence="4">
    <location>
        <begin position="490"/>
        <end position="557"/>
    </location>
</feature>
<evidence type="ECO:0000259" key="4">
    <source>
        <dbReference type="PROSITE" id="PS01124"/>
    </source>
</evidence>
<evidence type="ECO:0000256" key="1">
    <source>
        <dbReference type="ARBA" id="ARBA00023015"/>
    </source>
</evidence>
<evidence type="ECO:0000256" key="2">
    <source>
        <dbReference type="ARBA" id="ARBA00023163"/>
    </source>
</evidence>